<keyword evidence="3" id="KW-1185">Reference proteome</keyword>
<organism evidence="2 3">
    <name type="scientific">Polarella glacialis</name>
    <name type="common">Dinoflagellate</name>
    <dbReference type="NCBI Taxonomy" id="89957"/>
    <lineage>
        <taxon>Eukaryota</taxon>
        <taxon>Sar</taxon>
        <taxon>Alveolata</taxon>
        <taxon>Dinophyceae</taxon>
        <taxon>Suessiales</taxon>
        <taxon>Suessiaceae</taxon>
        <taxon>Polarella</taxon>
    </lineage>
</organism>
<gene>
    <name evidence="2" type="ORF">PGLA1383_LOCUS37535</name>
</gene>
<proteinExistence type="predicted"/>
<dbReference type="EMBL" id="CAJNNV010027264">
    <property type="protein sequence ID" value="CAE8619960.1"/>
    <property type="molecule type" value="Genomic_DNA"/>
</dbReference>
<feature type="non-terminal residue" evidence="2">
    <location>
        <position position="99"/>
    </location>
</feature>
<dbReference type="Proteomes" id="UP000654075">
    <property type="component" value="Unassembled WGS sequence"/>
</dbReference>
<sequence>SRLEDLETEDVAGFAWAFATAGRSSPKVFQGLAAYADRYAGRFRPEELHVLSWAFAEVGCSVGGRFTAASTSAAQSTARQNTAEASQGNCQNGYPSNPG</sequence>
<name>A0A813GB88_POLGL</name>
<evidence type="ECO:0000313" key="2">
    <source>
        <dbReference type="EMBL" id="CAE8619960.1"/>
    </source>
</evidence>
<protein>
    <submittedName>
        <fullName evidence="2">Uncharacterized protein</fullName>
    </submittedName>
</protein>
<dbReference type="AlphaFoldDB" id="A0A813GB88"/>
<evidence type="ECO:0000313" key="3">
    <source>
        <dbReference type="Proteomes" id="UP000654075"/>
    </source>
</evidence>
<feature type="compositionally biased region" description="Polar residues" evidence="1">
    <location>
        <begin position="79"/>
        <end position="99"/>
    </location>
</feature>
<comment type="caution">
    <text evidence="2">The sequence shown here is derived from an EMBL/GenBank/DDBJ whole genome shotgun (WGS) entry which is preliminary data.</text>
</comment>
<reference evidence="2" key="1">
    <citation type="submission" date="2021-02" db="EMBL/GenBank/DDBJ databases">
        <authorList>
            <person name="Dougan E. K."/>
            <person name="Rhodes N."/>
            <person name="Thang M."/>
            <person name="Chan C."/>
        </authorList>
    </citation>
    <scope>NUCLEOTIDE SEQUENCE</scope>
</reference>
<evidence type="ECO:0000256" key="1">
    <source>
        <dbReference type="SAM" id="MobiDB-lite"/>
    </source>
</evidence>
<feature type="region of interest" description="Disordered" evidence="1">
    <location>
        <begin position="77"/>
        <end position="99"/>
    </location>
</feature>
<dbReference type="OrthoDB" id="10566113at2759"/>
<accession>A0A813GB88</accession>